<dbReference type="KEGG" id="kvl:KVU_1415"/>
<organism evidence="11 12">
    <name type="scientific">Ketogulonicigenium vulgare (strain WSH-001)</name>
    <dbReference type="NCBI Taxonomy" id="759362"/>
    <lineage>
        <taxon>Bacteria</taxon>
        <taxon>Pseudomonadati</taxon>
        <taxon>Pseudomonadota</taxon>
        <taxon>Alphaproteobacteria</taxon>
        <taxon>Rhodobacterales</taxon>
        <taxon>Roseobacteraceae</taxon>
        <taxon>Ketogulonicigenium</taxon>
    </lineage>
</organism>
<evidence type="ECO:0000259" key="9">
    <source>
        <dbReference type="Pfam" id="PF00534"/>
    </source>
</evidence>
<dbReference type="GO" id="GO:0005829">
    <property type="term" value="C:cytosol"/>
    <property type="evidence" value="ECO:0007669"/>
    <property type="project" value="TreeGrafter"/>
</dbReference>
<keyword evidence="5 8" id="KW-0328">Glycosyltransferase</keyword>
<protein>
    <recommendedName>
        <fullName evidence="8">Glycogen synthase</fullName>
        <ecNumber evidence="8">2.4.1.21</ecNumber>
    </recommendedName>
    <alternativeName>
        <fullName evidence="8">Starch [bacterial glycogen] synthase</fullName>
    </alternativeName>
</protein>
<dbReference type="PATRIC" id="fig|759362.5.peg.1463"/>
<keyword evidence="6 8" id="KW-0808">Transferase</keyword>
<gene>
    <name evidence="8 11" type="primary">glgA</name>
    <name evidence="11" type="ordered locus">KVU_1415</name>
</gene>
<accession>F9Y937</accession>
<evidence type="ECO:0000256" key="3">
    <source>
        <dbReference type="ARBA" id="ARBA00004964"/>
    </source>
</evidence>
<feature type="binding site" evidence="8">
    <location>
        <position position="29"/>
    </location>
    <ligand>
        <name>ADP-alpha-D-glucose</name>
        <dbReference type="ChEBI" id="CHEBI:57498"/>
    </ligand>
</feature>
<evidence type="ECO:0000313" key="12">
    <source>
        <dbReference type="Proteomes" id="UP000000692"/>
    </source>
</evidence>
<dbReference type="eggNOG" id="COG0297">
    <property type="taxonomic scope" value="Bacteria"/>
</dbReference>
<dbReference type="GO" id="GO:0005978">
    <property type="term" value="P:glycogen biosynthetic process"/>
    <property type="evidence" value="ECO:0007669"/>
    <property type="project" value="UniProtKB-UniRule"/>
</dbReference>
<name>F9Y937_KETVW</name>
<evidence type="ECO:0000256" key="5">
    <source>
        <dbReference type="ARBA" id="ARBA00022676"/>
    </source>
</evidence>
<dbReference type="EMBL" id="CP002018">
    <property type="protein sequence ID" value="AEM41254.1"/>
    <property type="molecule type" value="Genomic_DNA"/>
</dbReference>
<evidence type="ECO:0000259" key="10">
    <source>
        <dbReference type="Pfam" id="PF08323"/>
    </source>
</evidence>
<evidence type="ECO:0000256" key="2">
    <source>
        <dbReference type="ARBA" id="ARBA00002764"/>
    </source>
</evidence>
<dbReference type="PANTHER" id="PTHR45825:SF11">
    <property type="entry name" value="ALPHA AMYLASE DOMAIN-CONTAINING PROTEIN"/>
    <property type="match status" value="1"/>
</dbReference>
<dbReference type="CDD" id="cd03791">
    <property type="entry name" value="GT5_Glycogen_synthase_DULL1-like"/>
    <property type="match status" value="1"/>
</dbReference>
<dbReference type="GO" id="GO:0004373">
    <property type="term" value="F:alpha-1,4-glucan glucosyltransferase (UDP-glucose donor) activity"/>
    <property type="evidence" value="ECO:0007669"/>
    <property type="project" value="InterPro"/>
</dbReference>
<dbReference type="NCBIfam" id="NF001899">
    <property type="entry name" value="PRK00654.1-2"/>
    <property type="match status" value="1"/>
</dbReference>
<comment type="function">
    <text evidence="2 8">Synthesizes alpha-1,4-glucan chains using ADP-glucose.</text>
</comment>
<dbReference type="RefSeq" id="WP_013384725.1">
    <property type="nucleotide sequence ID" value="NC_017384.1"/>
</dbReference>
<proteinExistence type="inferred from homology"/>
<evidence type="ECO:0000256" key="1">
    <source>
        <dbReference type="ARBA" id="ARBA00001478"/>
    </source>
</evidence>
<dbReference type="GO" id="GO:0009011">
    <property type="term" value="F:alpha-1,4-glucan glucosyltransferase (ADP-glucose donor) activity"/>
    <property type="evidence" value="ECO:0007669"/>
    <property type="project" value="UniProtKB-UniRule"/>
</dbReference>
<dbReference type="Pfam" id="PF08323">
    <property type="entry name" value="Glyco_transf_5"/>
    <property type="match status" value="1"/>
</dbReference>
<reference evidence="11 12" key="1">
    <citation type="journal article" date="2011" name="J. Bacteriol.">
        <title>Complete genome sequence of the industrial strain Ketogulonicigenium vulgare WSH-001.</title>
        <authorList>
            <person name="Liu L."/>
            <person name="Li Y."/>
            <person name="Zhang J."/>
            <person name="Zhou Z."/>
            <person name="Liu J."/>
            <person name="Li X."/>
            <person name="Zhou J."/>
            <person name="Du G."/>
            <person name="Wang L."/>
            <person name="Chen J."/>
        </authorList>
    </citation>
    <scope>NUCLEOTIDE SEQUENCE [LARGE SCALE GENOMIC DNA]</scope>
    <source>
        <strain evidence="11 12">WSH-001</strain>
    </source>
</reference>
<dbReference type="EC" id="2.4.1.21" evidence="8"/>
<evidence type="ECO:0000313" key="11">
    <source>
        <dbReference type="EMBL" id="AEM41254.1"/>
    </source>
</evidence>
<dbReference type="InterPro" id="IPR013534">
    <property type="entry name" value="Starch_synth_cat_dom"/>
</dbReference>
<keyword evidence="7 8" id="KW-0320">Glycogen biosynthesis</keyword>
<dbReference type="Pfam" id="PF00534">
    <property type="entry name" value="Glycos_transf_1"/>
    <property type="match status" value="1"/>
</dbReference>
<dbReference type="HAMAP" id="MF_00484">
    <property type="entry name" value="Glycogen_synth"/>
    <property type="match status" value="1"/>
</dbReference>
<dbReference type="HOGENOM" id="CLU_009583_18_4_5"/>
<dbReference type="InterPro" id="IPR001296">
    <property type="entry name" value="Glyco_trans_1"/>
</dbReference>
<dbReference type="Proteomes" id="UP000000692">
    <property type="component" value="Chromosome"/>
</dbReference>
<dbReference type="InterPro" id="IPR011835">
    <property type="entry name" value="GS/SS"/>
</dbReference>
<dbReference type="OrthoDB" id="9808590at2"/>
<evidence type="ECO:0000256" key="6">
    <source>
        <dbReference type="ARBA" id="ARBA00022679"/>
    </source>
</evidence>
<sequence>MDDSFFGDRPGASHHRALSITAEFAPLIKVGGLADVAGTLPSYLGKQGWDTRTLMPLYPQLDALAGNWPIVHREDLVLCGAAVVRMGEHAGNTLLLLDAPQLFGELAAPYEAMTGDWAEVARRFAALSEMGACLAAAGLQDGWRPDVVHAHDWHAALATHLIKLRNIPVGTALTLHNASFQGILTYDDAHRIGLPQSWLTKEADHYGHTSFLKAGIQTADVVTTVSPNYARELLQPETGMAMDGYLRARGTRFRGILNGIDVAAPRRRSVNAHLAHKRRMRAELCAEFNLRSDGPLAVIVSRLTAQKGLDIVVDVWSALDECDSSLILVGTGDPAIEDGFRSIRRKHPNRVGLCLAYSSELAARLFTGGDCILIPSRFEPCGLTQMYAMEQGTIPIATAVGGLADTIIDATPAALKAKAATGILLPGAEPRHLSRALHHMCALHAQPAVWRQMQINAMRMDFSWDEAAADYAAVYRQARELYPSRGGGSDFAR</sequence>
<evidence type="ECO:0000256" key="4">
    <source>
        <dbReference type="ARBA" id="ARBA00010281"/>
    </source>
</evidence>
<evidence type="ECO:0000256" key="8">
    <source>
        <dbReference type="HAMAP-Rule" id="MF_00484"/>
    </source>
</evidence>
<dbReference type="AlphaFoldDB" id="F9Y937"/>
<comment type="catalytic activity">
    <reaction evidence="1 8">
        <text>[(1-&gt;4)-alpha-D-glucosyl](n) + ADP-alpha-D-glucose = [(1-&gt;4)-alpha-D-glucosyl](n+1) + ADP + H(+)</text>
        <dbReference type="Rhea" id="RHEA:18189"/>
        <dbReference type="Rhea" id="RHEA-COMP:9584"/>
        <dbReference type="Rhea" id="RHEA-COMP:9587"/>
        <dbReference type="ChEBI" id="CHEBI:15378"/>
        <dbReference type="ChEBI" id="CHEBI:15444"/>
        <dbReference type="ChEBI" id="CHEBI:57498"/>
        <dbReference type="ChEBI" id="CHEBI:456216"/>
        <dbReference type="EC" id="2.4.1.21"/>
    </reaction>
</comment>
<feature type="domain" description="Starch synthase catalytic" evidence="10">
    <location>
        <begin position="18"/>
        <end position="247"/>
    </location>
</feature>
<dbReference type="PANTHER" id="PTHR45825">
    <property type="entry name" value="GRANULE-BOUND STARCH SYNTHASE 1, CHLOROPLASTIC/AMYLOPLASTIC"/>
    <property type="match status" value="1"/>
</dbReference>
<evidence type="ECO:0000256" key="7">
    <source>
        <dbReference type="ARBA" id="ARBA00023056"/>
    </source>
</evidence>
<feature type="domain" description="Glycosyl transferase family 1" evidence="9">
    <location>
        <begin position="286"/>
        <end position="438"/>
    </location>
</feature>
<dbReference type="UniPathway" id="UPA00164"/>
<keyword evidence="12" id="KW-1185">Reference proteome</keyword>
<comment type="pathway">
    <text evidence="3 8">Glycan biosynthesis; glycogen biosynthesis.</text>
</comment>
<dbReference type="NCBIfam" id="TIGR02095">
    <property type="entry name" value="glgA"/>
    <property type="match status" value="1"/>
</dbReference>
<comment type="similarity">
    <text evidence="4 8">Belongs to the glycosyltransferase 1 family. Bacterial/plant glycogen synthase subfamily.</text>
</comment>
<dbReference type="Gene3D" id="3.40.50.2000">
    <property type="entry name" value="Glycogen Phosphorylase B"/>
    <property type="match status" value="2"/>
</dbReference>
<dbReference type="SUPFAM" id="SSF53756">
    <property type="entry name" value="UDP-Glycosyltransferase/glycogen phosphorylase"/>
    <property type="match status" value="1"/>
</dbReference>